<name>A0ABP9ZYM2_9GAMM</name>
<gene>
    <name evidence="15 20" type="primary">recB</name>
    <name evidence="20" type="ORF">NBRC116585_13710</name>
</gene>
<dbReference type="Pfam" id="PF12705">
    <property type="entry name" value="PDDEXK_1"/>
    <property type="match status" value="1"/>
</dbReference>
<dbReference type="EMBL" id="BAABWH010000003">
    <property type="protein sequence ID" value="GAA6145253.1"/>
    <property type="molecule type" value="Genomic_DNA"/>
</dbReference>
<dbReference type="InterPro" id="IPR014017">
    <property type="entry name" value="DNA_helicase_UvrD-like_C"/>
</dbReference>
<evidence type="ECO:0000259" key="18">
    <source>
        <dbReference type="PROSITE" id="PS51198"/>
    </source>
</evidence>
<dbReference type="InterPro" id="IPR027417">
    <property type="entry name" value="P-loop_NTPase"/>
</dbReference>
<keyword evidence="2 15" id="KW-0479">Metal-binding</keyword>
<dbReference type="SUPFAM" id="SSF52980">
    <property type="entry name" value="Restriction endonuclease-like"/>
    <property type="match status" value="1"/>
</dbReference>
<keyword evidence="12 15" id="KW-0413">Isomerase</keyword>
<dbReference type="PANTHER" id="PTHR11070">
    <property type="entry name" value="UVRD / RECB / PCRA DNA HELICASE FAMILY MEMBER"/>
    <property type="match status" value="1"/>
</dbReference>
<keyword evidence="21" id="KW-1185">Reference proteome</keyword>
<feature type="compositionally biased region" description="Polar residues" evidence="17">
    <location>
        <begin position="411"/>
        <end position="423"/>
    </location>
</feature>
<organism evidence="20 21">
    <name type="scientific">Thalassolituus maritimus</name>
    <dbReference type="NCBI Taxonomy" id="484498"/>
    <lineage>
        <taxon>Bacteria</taxon>
        <taxon>Pseudomonadati</taxon>
        <taxon>Pseudomonadota</taxon>
        <taxon>Gammaproteobacteria</taxon>
        <taxon>Oceanospirillales</taxon>
        <taxon>Oceanospirillaceae</taxon>
        <taxon>Thalassolituus</taxon>
    </lineage>
</organism>
<evidence type="ECO:0000256" key="9">
    <source>
        <dbReference type="ARBA" id="ARBA00022842"/>
    </source>
</evidence>
<reference evidence="20 21" key="1">
    <citation type="submission" date="2024-04" db="EMBL/GenBank/DDBJ databases">
        <title>Draft genome sequence of Thalassolituus maritimus NBRC 116585.</title>
        <authorList>
            <person name="Miyakawa T."/>
            <person name="Kusuya Y."/>
            <person name="Miura T."/>
        </authorList>
    </citation>
    <scope>NUCLEOTIDE SEQUENCE [LARGE SCALE GENOMIC DNA]</scope>
    <source>
        <strain evidence="20 21">5NW40-0001</strain>
    </source>
</reference>
<comment type="similarity">
    <text evidence="15">Belongs to the helicase family. UvrD subfamily.</text>
</comment>
<comment type="function">
    <text evidence="15">A helicase/nuclease that prepares dsDNA breaks (DSB) for recombinational DNA repair. Binds to DSBs and unwinds DNA via a highly rapid and processive ATP-dependent bidirectional helicase activity. Unwinds dsDNA until it encounters a Chi (crossover hotspot instigator) sequence from the 3' direction. Cuts ssDNA a few nucleotides 3' to the Chi site. The properties and activities of the enzyme are changed at Chi. The Chi-altered holoenzyme produces a long 3'-ssDNA overhang and facilitates RecA-binding to the ssDNA for homologous DNA recombination and repair. Holoenzyme degrades any linearized DNA that is unable to undergo homologous recombination. In the holoenzyme this subunit contributes ATPase, 3'-5' helicase, exonuclease activity and loads RecA onto ssDNA.</text>
</comment>
<keyword evidence="11 15" id="KW-0234">DNA repair</keyword>
<protein>
    <recommendedName>
        <fullName evidence="15">RecBCD enzyme subunit RecB</fullName>
        <ecNumber evidence="15">3.1.11.5</ecNumber>
        <ecNumber evidence="15">5.6.2.4</ecNumber>
    </recommendedName>
    <alternativeName>
        <fullName evidence="15">DNA 3'-5' helicase subunit RecB</fullName>
    </alternativeName>
    <alternativeName>
        <fullName evidence="15">Exonuclease V subunit RecB</fullName>
        <shortName evidence="15">ExoV subunit RecB</shortName>
    </alternativeName>
    <alternativeName>
        <fullName evidence="15">Helicase/nuclease RecBCD subunit RecB</fullName>
    </alternativeName>
</protein>
<evidence type="ECO:0000256" key="14">
    <source>
        <dbReference type="ARBA" id="ARBA00048988"/>
    </source>
</evidence>
<dbReference type="EC" id="3.1.11.5" evidence="15"/>
<dbReference type="NCBIfam" id="TIGR00609">
    <property type="entry name" value="recB"/>
    <property type="match status" value="1"/>
</dbReference>
<keyword evidence="1 15" id="KW-0540">Nuclease</keyword>
<keyword evidence="3 15" id="KW-0547">Nucleotide-binding</keyword>
<evidence type="ECO:0000256" key="6">
    <source>
        <dbReference type="ARBA" id="ARBA00022806"/>
    </source>
</evidence>
<dbReference type="RefSeq" id="WP_353294188.1">
    <property type="nucleotide sequence ID" value="NZ_BAABWH010000003.1"/>
</dbReference>
<dbReference type="PROSITE" id="PS51198">
    <property type="entry name" value="UVRD_HELICASE_ATP_BIND"/>
    <property type="match status" value="1"/>
</dbReference>
<evidence type="ECO:0000256" key="15">
    <source>
        <dbReference type="HAMAP-Rule" id="MF_01485"/>
    </source>
</evidence>
<feature type="region of interest" description="Disordered" evidence="17">
    <location>
        <begin position="411"/>
        <end position="430"/>
    </location>
</feature>
<keyword evidence="5 15" id="KW-0378">Hydrolase</keyword>
<dbReference type="Gene3D" id="3.40.50.300">
    <property type="entry name" value="P-loop containing nucleotide triphosphate hydrolases"/>
    <property type="match status" value="2"/>
</dbReference>
<comment type="catalytic activity">
    <reaction evidence="15">
        <text>Exonucleolytic cleavage (in the presence of ATP) in either 5'- to 3'- or 3'- to 5'-direction to yield 5'-phosphooligonucleotides.</text>
        <dbReference type="EC" id="3.1.11.5"/>
    </reaction>
</comment>
<dbReference type="InterPro" id="IPR038726">
    <property type="entry name" value="PDDEXK_AddAB-type"/>
</dbReference>
<dbReference type="InterPro" id="IPR011335">
    <property type="entry name" value="Restrct_endonuc-II-like"/>
</dbReference>
<keyword evidence="6 15" id="KW-0347">Helicase</keyword>
<evidence type="ECO:0000256" key="5">
    <source>
        <dbReference type="ARBA" id="ARBA00022801"/>
    </source>
</evidence>
<comment type="miscellaneous">
    <text evidence="15">In the RecBCD complex, RecB has a slow 3'-5' helicase, an exonuclease activity and loads RecA onto ssDNA, RecD has a fast 5'-3' helicase activity, while RecC stimulates the ATPase and processivity of the RecB helicase and contributes to recognition of the Chi site.</text>
</comment>
<evidence type="ECO:0000259" key="19">
    <source>
        <dbReference type="PROSITE" id="PS51217"/>
    </source>
</evidence>
<evidence type="ECO:0000256" key="1">
    <source>
        <dbReference type="ARBA" id="ARBA00022722"/>
    </source>
</evidence>
<dbReference type="EC" id="5.6.2.4" evidence="15"/>
<feature type="domain" description="UvrD-like helicase C-terminal" evidence="19">
    <location>
        <begin position="512"/>
        <end position="773"/>
    </location>
</feature>
<dbReference type="PROSITE" id="PS51217">
    <property type="entry name" value="UVRD_HELICASE_CTER"/>
    <property type="match status" value="1"/>
</dbReference>
<comment type="caution">
    <text evidence="20">The sequence shown here is derived from an EMBL/GenBank/DDBJ whole genome shotgun (WGS) entry which is preliminary data.</text>
</comment>
<dbReference type="HAMAP" id="MF_01485">
    <property type="entry name" value="RecB"/>
    <property type="match status" value="1"/>
</dbReference>
<dbReference type="Gene3D" id="1.10.486.10">
    <property type="entry name" value="PCRA, domain 4"/>
    <property type="match status" value="1"/>
</dbReference>
<comment type="cofactor">
    <cofactor evidence="15">
        <name>Mg(2+)</name>
        <dbReference type="ChEBI" id="CHEBI:18420"/>
    </cofactor>
    <text evidence="15">Binds 1 Mg(2+) ion per subunit.</text>
</comment>
<dbReference type="SUPFAM" id="SSF52540">
    <property type="entry name" value="P-loop containing nucleoside triphosphate hydrolases"/>
    <property type="match status" value="1"/>
</dbReference>
<evidence type="ECO:0000256" key="16">
    <source>
        <dbReference type="PROSITE-ProRule" id="PRU00560"/>
    </source>
</evidence>
<proteinExistence type="inferred from homology"/>
<dbReference type="InterPro" id="IPR014016">
    <property type="entry name" value="UvrD-like_ATP-bd"/>
</dbReference>
<keyword evidence="7 15" id="KW-0269">Exonuclease</keyword>
<dbReference type="Pfam" id="PF13361">
    <property type="entry name" value="UvrD_C"/>
    <property type="match status" value="1"/>
</dbReference>
<dbReference type="Gene3D" id="1.10.3170.10">
    <property type="entry name" value="Recbcd, chain B, domain 2"/>
    <property type="match status" value="1"/>
</dbReference>
<dbReference type="PANTHER" id="PTHR11070:SF23">
    <property type="entry name" value="RECBCD ENZYME SUBUNIT RECB"/>
    <property type="match status" value="1"/>
</dbReference>
<evidence type="ECO:0000313" key="21">
    <source>
        <dbReference type="Proteomes" id="UP001481413"/>
    </source>
</evidence>
<evidence type="ECO:0000256" key="10">
    <source>
        <dbReference type="ARBA" id="ARBA00023125"/>
    </source>
</evidence>
<feature type="active site" description="For nuclease activity" evidence="15">
    <location>
        <position position="1118"/>
    </location>
</feature>
<dbReference type="InterPro" id="IPR004586">
    <property type="entry name" value="RecB"/>
</dbReference>
<comment type="catalytic activity">
    <reaction evidence="14 15">
        <text>ATP + H2O = ADP + phosphate + H(+)</text>
        <dbReference type="Rhea" id="RHEA:13065"/>
        <dbReference type="ChEBI" id="CHEBI:15377"/>
        <dbReference type="ChEBI" id="CHEBI:15378"/>
        <dbReference type="ChEBI" id="CHEBI:30616"/>
        <dbReference type="ChEBI" id="CHEBI:43474"/>
        <dbReference type="ChEBI" id="CHEBI:456216"/>
        <dbReference type="EC" id="5.6.2.4"/>
    </reaction>
</comment>
<evidence type="ECO:0000256" key="3">
    <source>
        <dbReference type="ARBA" id="ARBA00022741"/>
    </source>
</evidence>
<keyword evidence="9 15" id="KW-0460">Magnesium</keyword>
<dbReference type="Pfam" id="PF00580">
    <property type="entry name" value="UvrD-helicase"/>
    <property type="match status" value="1"/>
</dbReference>
<evidence type="ECO:0000256" key="2">
    <source>
        <dbReference type="ARBA" id="ARBA00022723"/>
    </source>
</evidence>
<keyword evidence="8 15" id="KW-0067">ATP-binding</keyword>
<feature type="region of interest" description="Nuclease activity, interacts with RecD and RecA" evidence="15">
    <location>
        <begin position="925"/>
        <end position="1228"/>
    </location>
</feature>
<evidence type="ECO:0000256" key="13">
    <source>
        <dbReference type="ARBA" id="ARBA00034617"/>
    </source>
</evidence>
<comment type="domain">
    <text evidence="15">The N-terminal DNA-binding domain is a ssDNA-dependent ATPase and has ATP-dependent 3'-5' helicase function. This domain interacts with RecC.</text>
</comment>
<feature type="binding site" evidence="15">
    <location>
        <position position="1118"/>
    </location>
    <ligand>
        <name>Mg(2+)</name>
        <dbReference type="ChEBI" id="CHEBI:18420"/>
    </ligand>
</feature>
<accession>A0ABP9ZYM2</accession>
<evidence type="ECO:0000256" key="7">
    <source>
        <dbReference type="ARBA" id="ARBA00022839"/>
    </source>
</evidence>
<feature type="binding site" evidence="15">
    <location>
        <position position="1105"/>
    </location>
    <ligand>
        <name>Mg(2+)</name>
        <dbReference type="ChEBI" id="CHEBI:18420"/>
    </ligand>
</feature>
<evidence type="ECO:0000256" key="4">
    <source>
        <dbReference type="ARBA" id="ARBA00022763"/>
    </source>
</evidence>
<feature type="binding site" evidence="15">
    <location>
        <position position="999"/>
    </location>
    <ligand>
        <name>Mg(2+)</name>
        <dbReference type="ChEBI" id="CHEBI:18420"/>
    </ligand>
</feature>
<evidence type="ECO:0000313" key="20">
    <source>
        <dbReference type="EMBL" id="GAA6145253.1"/>
    </source>
</evidence>
<comment type="catalytic activity">
    <reaction evidence="13 15">
        <text>Couples ATP hydrolysis with the unwinding of duplex DNA by translocating in the 3'-5' direction.</text>
        <dbReference type="EC" id="5.6.2.4"/>
    </reaction>
</comment>
<comment type="domain">
    <text evidence="15">The C-terminal domain has nuclease activity and interacts with RecD. It interacts with RecA, facilitating its loading onto ssDNA.</text>
</comment>
<evidence type="ECO:0000256" key="12">
    <source>
        <dbReference type="ARBA" id="ARBA00023235"/>
    </source>
</evidence>
<feature type="domain" description="UvrD-like helicase ATP-binding" evidence="18">
    <location>
        <begin position="7"/>
        <end position="474"/>
    </location>
</feature>
<evidence type="ECO:0000256" key="8">
    <source>
        <dbReference type="ARBA" id="ARBA00022840"/>
    </source>
</evidence>
<evidence type="ECO:0000256" key="11">
    <source>
        <dbReference type="ARBA" id="ARBA00023204"/>
    </source>
</evidence>
<keyword evidence="10 15" id="KW-0238">DNA-binding</keyword>
<dbReference type="InterPro" id="IPR000212">
    <property type="entry name" value="DNA_helicase_UvrD/REP"/>
</dbReference>
<feature type="binding site" evidence="16">
    <location>
        <begin position="28"/>
        <end position="35"/>
    </location>
    <ligand>
        <name>ATP</name>
        <dbReference type="ChEBI" id="CHEBI:30616"/>
    </ligand>
</feature>
<evidence type="ECO:0000256" key="17">
    <source>
        <dbReference type="SAM" id="MobiDB-lite"/>
    </source>
</evidence>
<dbReference type="CDD" id="cd22352">
    <property type="entry name" value="RecB_C-like"/>
    <property type="match status" value="1"/>
</dbReference>
<comment type="subunit">
    <text evidence="15">Heterotrimer of RecB, RecC and RecD. All subunits contribute to DNA-binding. Interacts with RecA.</text>
</comment>
<sequence>MPEQKQSPALNRLDIHTFPLTGQSLIEASAGTGKTYTINQLYRRAVLGHGLPARLSCTDILVVTFTKAATEELRGRIRAGLRDAFENVLAGEDGEIPDADIRRWISELNSTEDEKTTVRELQTWLQLNLAQMDEASIFTIHKFCAQMLKRYAFDSGVGFNQALEVEGDEYLRRACEDVWRRECYPKGRERVEFITNRFSGPAALFTYYRSWMNKPSIRTKPEIKTSFDELWDTFHQTYEDAKNLWALLGAENIEKTITSVDIDKKSYSKRNLPNWMNQSGGYLLSGNALAIPDNLYRLGTAMLSEKTNSGEPPKHKLFDLIDQLIQLYDQLLQLSELAWFDNIYQQYIYLLEQASVMTSDDLLRLLDKALQSEQGEALAKQIRSLYPIAMIDEFQDTDPTQYRIFSRIYPEQSSEKQSMTGSSEDNRPSGLIMIGDPKQAIYAFRGADIFTYMEAGKTIPSERRFTLDTNYRSDSRLIHAVNALWQHHANPFVFDKAIQFYPVQAGGQHDKKAPVWQCQPLNDQPFPNQALQLWTSQEEESRDQATVRVADECATQISALLAGAARFPEGGKKTRAVDAGDIAVLVYSRTQAKIIRDALTRQGVGSVYLTRDSVLDSPEATDLLAMLDAIAHPGNEMHVRRALATSTWGMTAQQLVAMQQDEALWESQLSSMHQYHLIWQRRGIMAMLMQWLEEDERAVKLRKKEDGERILTNILHLGEMLQAQSRKLRGHQALIRWFSERLSADSERGEEAQLRLETDSRLVNIVTIHKSKGLEYPFVFLPYLWLDSAKPKSRSTEVIYYDGRSLVRDLDPGENEKALQTRDTLAEQMRLLYVALTRAKFGCYIWLANVQVGPKKDRRPLWTDSALGELLMAGNGYSPELLTELSIDGTYIGELPEWRIAGQSELAVPPPPVSTAENTARWRDHWRVGSYSQLAAHSSSHTLSSASHNTELAATELGHYFDWEAGMATPGVQDKNHLPRELPLPLTFPKGANPGTCLHAIFEHWDFQDREALLLICEQQLTLYGLQEQPVEKVADWIASIVQQPLALYDTQATLDQIEPSSRLDEMEFYLPVGNLTASEIDSLLGGDNRFSFEPLTGYLKGFIDLIFEWQGRYYVADYKSNYLGDEWRDYVPSALRESMRDHRYDLQSWIYMLALDQLLSRRLPDYQSQKHLGGSVYFYLRGMGDHFTKSDHNTDPDAGVCFTPVNVEVLRQWRRSVLPDSKHEGNS</sequence>
<keyword evidence="4 15" id="KW-0227">DNA damage</keyword>
<dbReference type="Gene3D" id="3.90.320.10">
    <property type="match status" value="1"/>
</dbReference>
<feature type="region of interest" description="DNA-binding and helicase activity, interacts with RecC" evidence="15">
    <location>
        <begin position="1"/>
        <end position="872"/>
    </location>
</feature>
<dbReference type="Proteomes" id="UP001481413">
    <property type="component" value="Unassembled WGS sequence"/>
</dbReference>
<dbReference type="InterPro" id="IPR011604">
    <property type="entry name" value="PDDEXK-like_dom_sf"/>
</dbReference>